<name>A0A1F5G878_9BACT</name>
<evidence type="ECO:0000256" key="1">
    <source>
        <dbReference type="ARBA" id="ARBA00004286"/>
    </source>
</evidence>
<dbReference type="GO" id="GO:0032259">
    <property type="term" value="P:methylation"/>
    <property type="evidence" value="ECO:0007669"/>
    <property type="project" value="UniProtKB-KW"/>
</dbReference>
<protein>
    <recommendedName>
        <fullName evidence="6">SET domain-containing protein</fullName>
    </recommendedName>
</protein>
<evidence type="ECO:0000313" key="7">
    <source>
        <dbReference type="EMBL" id="OGD88080.1"/>
    </source>
</evidence>
<dbReference type="Proteomes" id="UP000179102">
    <property type="component" value="Unassembled WGS sequence"/>
</dbReference>
<dbReference type="SMART" id="SM00317">
    <property type="entry name" value="SET"/>
    <property type="match status" value="1"/>
</dbReference>
<dbReference type="EMBL" id="MFAZ01000004">
    <property type="protein sequence ID" value="OGD88080.1"/>
    <property type="molecule type" value="Genomic_DNA"/>
</dbReference>
<accession>A0A1F5G878</accession>
<evidence type="ECO:0000256" key="4">
    <source>
        <dbReference type="ARBA" id="ARBA00022679"/>
    </source>
</evidence>
<evidence type="ECO:0000256" key="5">
    <source>
        <dbReference type="ARBA" id="ARBA00022691"/>
    </source>
</evidence>
<dbReference type="STRING" id="1797711.A2870_04520"/>
<evidence type="ECO:0000256" key="3">
    <source>
        <dbReference type="ARBA" id="ARBA00022603"/>
    </source>
</evidence>
<evidence type="ECO:0000313" key="8">
    <source>
        <dbReference type="Proteomes" id="UP000179102"/>
    </source>
</evidence>
<keyword evidence="2" id="KW-0158">Chromosome</keyword>
<evidence type="ECO:0000259" key="6">
    <source>
        <dbReference type="PROSITE" id="PS50280"/>
    </source>
</evidence>
<proteinExistence type="predicted"/>
<dbReference type="PROSITE" id="PS50280">
    <property type="entry name" value="SET"/>
    <property type="match status" value="1"/>
</dbReference>
<comment type="caution">
    <text evidence="7">The sequence shown here is derived from an EMBL/GenBank/DDBJ whole genome shotgun (WGS) entry which is preliminary data.</text>
</comment>
<keyword evidence="4" id="KW-0808">Transferase</keyword>
<keyword evidence="3" id="KW-0489">Methyltransferase</keyword>
<keyword evidence="5" id="KW-0949">S-adenosyl-L-methionine</keyword>
<evidence type="ECO:0000256" key="2">
    <source>
        <dbReference type="ARBA" id="ARBA00022454"/>
    </source>
</evidence>
<comment type="subcellular location">
    <subcellularLocation>
        <location evidence="1">Chromosome</location>
    </subcellularLocation>
</comment>
<organism evidence="7 8">
    <name type="scientific">Candidatus Curtissbacteria bacterium RIFCSPHIGHO2_01_FULL_41_11</name>
    <dbReference type="NCBI Taxonomy" id="1797711"/>
    <lineage>
        <taxon>Bacteria</taxon>
        <taxon>Candidatus Curtissiibacteriota</taxon>
    </lineage>
</organism>
<dbReference type="AlphaFoldDB" id="A0A1F5G878"/>
<dbReference type="GO" id="GO:0008168">
    <property type="term" value="F:methyltransferase activity"/>
    <property type="evidence" value="ECO:0007669"/>
    <property type="project" value="UniProtKB-KW"/>
</dbReference>
<dbReference type="GO" id="GO:0005694">
    <property type="term" value="C:chromosome"/>
    <property type="evidence" value="ECO:0007669"/>
    <property type="project" value="UniProtKB-SubCell"/>
</dbReference>
<dbReference type="InterPro" id="IPR046341">
    <property type="entry name" value="SET_dom_sf"/>
</dbReference>
<dbReference type="Gene3D" id="2.170.270.10">
    <property type="entry name" value="SET domain"/>
    <property type="match status" value="1"/>
</dbReference>
<dbReference type="Pfam" id="PF00856">
    <property type="entry name" value="SET"/>
    <property type="match status" value="1"/>
</dbReference>
<gene>
    <name evidence="7" type="ORF">A2870_04520</name>
</gene>
<reference evidence="7 8" key="1">
    <citation type="journal article" date="2016" name="Nat. Commun.">
        <title>Thousands of microbial genomes shed light on interconnected biogeochemical processes in an aquifer system.</title>
        <authorList>
            <person name="Anantharaman K."/>
            <person name="Brown C.T."/>
            <person name="Hug L.A."/>
            <person name="Sharon I."/>
            <person name="Castelle C.J."/>
            <person name="Probst A.J."/>
            <person name="Thomas B.C."/>
            <person name="Singh A."/>
            <person name="Wilkins M.J."/>
            <person name="Karaoz U."/>
            <person name="Brodie E.L."/>
            <person name="Williams K.H."/>
            <person name="Hubbard S.S."/>
            <person name="Banfield J.F."/>
        </authorList>
    </citation>
    <scope>NUCLEOTIDE SEQUENCE [LARGE SCALE GENOMIC DNA]</scope>
</reference>
<dbReference type="InterPro" id="IPR001214">
    <property type="entry name" value="SET_dom"/>
</dbReference>
<dbReference type="SUPFAM" id="SSF82199">
    <property type="entry name" value="SET domain"/>
    <property type="match status" value="1"/>
</dbReference>
<feature type="domain" description="SET" evidence="6">
    <location>
        <begin position="10"/>
        <end position="117"/>
    </location>
</feature>
<dbReference type="PANTHER" id="PTHR22884">
    <property type="entry name" value="SET DOMAIN PROTEINS"/>
    <property type="match status" value="1"/>
</dbReference>
<dbReference type="InterPro" id="IPR050777">
    <property type="entry name" value="SET2_Histone-Lys_MeTrsfase"/>
</dbReference>
<sequence length="171" mass="19653">MKKFNSWVSQKTYVKNTVAIQGLGLFAKEPIKKGEKVVEMGGVEVDRNLAYHYDDVVGDYSVQIDENLFLVPTAKNKLQKDDRINHSCNPNLGFKGKRGLIAMRDIKENEELTFDYAMSISDPYYLVCKCKSSNCRKAVTGDDWRREDLHKKYKRYLSPYLAKKISKLSGI</sequence>